<dbReference type="Proteomes" id="UP000758856">
    <property type="component" value="Unassembled WGS sequence"/>
</dbReference>
<evidence type="ECO:0000313" key="3">
    <source>
        <dbReference type="Proteomes" id="UP000758856"/>
    </source>
</evidence>
<dbReference type="InterPro" id="IPR038740">
    <property type="entry name" value="BioF2-like_GNAT_dom"/>
</dbReference>
<gene>
    <name evidence="2" type="ORF">JOD31_002211</name>
</gene>
<dbReference type="Pfam" id="PF13480">
    <property type="entry name" value="Acetyltransf_6"/>
    <property type="match status" value="1"/>
</dbReference>
<dbReference type="Gene3D" id="3.40.630.30">
    <property type="match status" value="1"/>
</dbReference>
<proteinExistence type="predicted"/>
<name>A0ABS2T710_9HYPH</name>
<keyword evidence="3" id="KW-1185">Reference proteome</keyword>
<comment type="caution">
    <text evidence="2">The sequence shown here is derived from an EMBL/GenBank/DDBJ whole genome shotgun (WGS) entry which is preliminary data.</text>
</comment>
<protein>
    <submittedName>
        <fullName evidence="2">CelD/BcsL family acetyltransferase involved in cellulose biosynthesis</fullName>
    </submittedName>
</protein>
<dbReference type="EMBL" id="JAFBCY010000002">
    <property type="protein sequence ID" value="MBM7851986.1"/>
    <property type="molecule type" value="Genomic_DNA"/>
</dbReference>
<feature type="domain" description="BioF2-like acetyltransferase" evidence="1">
    <location>
        <begin position="186"/>
        <end position="327"/>
    </location>
</feature>
<dbReference type="SUPFAM" id="SSF55729">
    <property type="entry name" value="Acyl-CoA N-acyltransferases (Nat)"/>
    <property type="match status" value="1"/>
</dbReference>
<dbReference type="InterPro" id="IPR016181">
    <property type="entry name" value="Acyl_CoA_acyltransferase"/>
</dbReference>
<dbReference type="RefSeq" id="WP_204950354.1">
    <property type="nucleotide sequence ID" value="NZ_BSFF01000001.1"/>
</dbReference>
<evidence type="ECO:0000259" key="1">
    <source>
        <dbReference type="Pfam" id="PF13480"/>
    </source>
</evidence>
<reference evidence="2 3" key="1">
    <citation type="submission" date="2021-01" db="EMBL/GenBank/DDBJ databases">
        <title>Genomic Encyclopedia of Type Strains, Phase IV (KMG-IV): sequencing the most valuable type-strain genomes for metagenomic binning, comparative biology and taxonomic classification.</title>
        <authorList>
            <person name="Goeker M."/>
        </authorList>
    </citation>
    <scope>NUCLEOTIDE SEQUENCE [LARGE SCALE GENOMIC DNA]</scope>
    <source>
        <strain evidence="2 3">DSM 6130</strain>
    </source>
</reference>
<sequence>MQTSRVGDRMAMSSRAHWKVEVVRDFDFHSDEYRRLFDRSAASGFQSPAWLDATYAAIRRAPLADPFILTVRDLGTSALVALAPLVLRHRFGLKVVAYADIGSLDYCCVVQSPEFEIGLDSALRRDIDAALKAADALFIPKVPDAALRSFDRLLSARRLKMDYSAHPVPLFAPFSEWRDATMNGTTRRSLDKKRRKLGRIGRLETVVGSEPAFVAATIDQIRVLREPRFAETGVADPLKSDAFRAFYGSLKDSGTVRAYQLRLDGATIACGFAMVHDDACHLLLTGFDVGNWRNYSVGLLMIEDAIADCVARGERVFDFTIGDHPYKADFGSQSAPIWRLTRALSFKGWLMLAAMQLKGGERLARRLAPRSYRAPSPPDMVRGAGAAP</sequence>
<organism evidence="2 3">
    <name type="scientific">Methylopila capsulata</name>
    <dbReference type="NCBI Taxonomy" id="61654"/>
    <lineage>
        <taxon>Bacteria</taxon>
        <taxon>Pseudomonadati</taxon>
        <taxon>Pseudomonadota</taxon>
        <taxon>Alphaproteobacteria</taxon>
        <taxon>Hyphomicrobiales</taxon>
        <taxon>Methylopilaceae</taxon>
        <taxon>Methylopila</taxon>
    </lineage>
</organism>
<evidence type="ECO:0000313" key="2">
    <source>
        <dbReference type="EMBL" id="MBM7851986.1"/>
    </source>
</evidence>
<accession>A0ABS2T710</accession>